<organism evidence="3 4">
    <name type="scientific">Salinithrix halophila</name>
    <dbReference type="NCBI Taxonomy" id="1485204"/>
    <lineage>
        <taxon>Bacteria</taxon>
        <taxon>Bacillati</taxon>
        <taxon>Bacillota</taxon>
        <taxon>Bacilli</taxon>
        <taxon>Bacillales</taxon>
        <taxon>Thermoactinomycetaceae</taxon>
        <taxon>Salinithrix</taxon>
    </lineage>
</organism>
<dbReference type="PANTHER" id="PTHR11941">
    <property type="entry name" value="ENOYL-COA HYDRATASE-RELATED"/>
    <property type="match status" value="1"/>
</dbReference>
<protein>
    <submittedName>
        <fullName evidence="3">Enoyl-CoA hydratase-related protein</fullName>
    </submittedName>
</protein>
<dbReference type="CDD" id="cd06558">
    <property type="entry name" value="crotonase-like"/>
    <property type="match status" value="1"/>
</dbReference>
<sequence length="261" mass="28396">MQWKHIAVEKGEGWALLTIQRPEVMNALNRETLEELTEVVDWVENEEDIRALVLTGAGEKAFVAGADIKELRQVPSSNEAERLAARGQALFSRLENSPKPVIMAVNGFALGGGCELAMSGDILIASEKARFGQPEINLGVLPGYGGTQRLARLLGKSMAKYLCLTGEMIGAEEALRMGLVQKVVPADQLLAEAKKLASALAEKAPVAMNYTKQAINRGAETDLATGLALESSYFGVVFDTEDRMEGMDAFLEKRKPQFKNR</sequence>
<dbReference type="InterPro" id="IPR014748">
    <property type="entry name" value="Enoyl-CoA_hydra_C"/>
</dbReference>
<dbReference type="InterPro" id="IPR001753">
    <property type="entry name" value="Enoyl-CoA_hydra/iso"/>
</dbReference>
<evidence type="ECO:0000313" key="3">
    <source>
        <dbReference type="EMBL" id="MFC4077429.1"/>
    </source>
</evidence>
<name>A0ABV8JN68_9BACL</name>
<proteinExistence type="inferred from homology"/>
<comment type="caution">
    <text evidence="3">The sequence shown here is derived from an EMBL/GenBank/DDBJ whole genome shotgun (WGS) entry which is preliminary data.</text>
</comment>
<dbReference type="PANTHER" id="PTHR11941:SF54">
    <property type="entry name" value="ENOYL-COA HYDRATASE, MITOCHONDRIAL"/>
    <property type="match status" value="1"/>
</dbReference>
<gene>
    <name evidence="3" type="ORF">ACFOUO_11520</name>
</gene>
<evidence type="ECO:0000313" key="4">
    <source>
        <dbReference type="Proteomes" id="UP001595843"/>
    </source>
</evidence>
<dbReference type="Gene3D" id="1.10.12.10">
    <property type="entry name" value="Lyase 2-enoyl-coa Hydratase, Chain A, domain 2"/>
    <property type="match status" value="1"/>
</dbReference>
<reference evidence="4" key="1">
    <citation type="journal article" date="2019" name="Int. J. Syst. Evol. Microbiol.">
        <title>The Global Catalogue of Microorganisms (GCM) 10K type strain sequencing project: providing services to taxonomists for standard genome sequencing and annotation.</title>
        <authorList>
            <consortium name="The Broad Institute Genomics Platform"/>
            <consortium name="The Broad Institute Genome Sequencing Center for Infectious Disease"/>
            <person name="Wu L."/>
            <person name="Ma J."/>
        </authorList>
    </citation>
    <scope>NUCLEOTIDE SEQUENCE [LARGE SCALE GENOMIC DNA]</scope>
    <source>
        <strain evidence="4">IBRC-M 10813</strain>
    </source>
</reference>
<dbReference type="InterPro" id="IPR029045">
    <property type="entry name" value="ClpP/crotonase-like_dom_sf"/>
</dbReference>
<dbReference type="Pfam" id="PF00378">
    <property type="entry name" value="ECH_1"/>
    <property type="match status" value="1"/>
</dbReference>
<dbReference type="EMBL" id="JBHSAP010000015">
    <property type="protein sequence ID" value="MFC4077429.1"/>
    <property type="molecule type" value="Genomic_DNA"/>
</dbReference>
<keyword evidence="4" id="KW-1185">Reference proteome</keyword>
<dbReference type="Gene3D" id="3.90.226.10">
    <property type="entry name" value="2-enoyl-CoA Hydratase, Chain A, domain 1"/>
    <property type="match status" value="1"/>
</dbReference>
<comment type="similarity">
    <text evidence="1">Belongs to the enoyl-CoA hydratase/isomerase family.</text>
</comment>
<evidence type="ECO:0000256" key="1">
    <source>
        <dbReference type="ARBA" id="ARBA00005254"/>
    </source>
</evidence>
<accession>A0ABV8JN68</accession>
<dbReference type="SUPFAM" id="SSF52096">
    <property type="entry name" value="ClpP/crotonase"/>
    <property type="match status" value="1"/>
</dbReference>
<dbReference type="RefSeq" id="WP_380705248.1">
    <property type="nucleotide sequence ID" value="NZ_JBHSAP010000015.1"/>
</dbReference>
<evidence type="ECO:0000256" key="2">
    <source>
        <dbReference type="ARBA" id="ARBA00023239"/>
    </source>
</evidence>
<keyword evidence="2" id="KW-0456">Lyase</keyword>
<dbReference type="Proteomes" id="UP001595843">
    <property type="component" value="Unassembled WGS sequence"/>
</dbReference>